<feature type="region of interest" description="Disordered" evidence="1">
    <location>
        <begin position="1"/>
        <end position="38"/>
    </location>
</feature>
<organism evidence="3 4">
    <name type="scientific">Glonium stellatum</name>
    <dbReference type="NCBI Taxonomy" id="574774"/>
    <lineage>
        <taxon>Eukaryota</taxon>
        <taxon>Fungi</taxon>
        <taxon>Dikarya</taxon>
        <taxon>Ascomycota</taxon>
        <taxon>Pezizomycotina</taxon>
        <taxon>Dothideomycetes</taxon>
        <taxon>Pleosporomycetidae</taxon>
        <taxon>Gloniales</taxon>
        <taxon>Gloniaceae</taxon>
        <taxon>Glonium</taxon>
    </lineage>
</organism>
<reference evidence="3 4" key="1">
    <citation type="journal article" date="2016" name="Nat. Commun.">
        <title>Ectomycorrhizal ecology is imprinted in the genome of the dominant symbiotic fungus Cenococcum geophilum.</title>
        <authorList>
            <consortium name="DOE Joint Genome Institute"/>
            <person name="Peter M."/>
            <person name="Kohler A."/>
            <person name="Ohm R.A."/>
            <person name="Kuo A."/>
            <person name="Krutzmann J."/>
            <person name="Morin E."/>
            <person name="Arend M."/>
            <person name="Barry K.W."/>
            <person name="Binder M."/>
            <person name="Choi C."/>
            <person name="Clum A."/>
            <person name="Copeland A."/>
            <person name="Grisel N."/>
            <person name="Haridas S."/>
            <person name="Kipfer T."/>
            <person name="LaButti K."/>
            <person name="Lindquist E."/>
            <person name="Lipzen A."/>
            <person name="Maire R."/>
            <person name="Meier B."/>
            <person name="Mihaltcheva S."/>
            <person name="Molinier V."/>
            <person name="Murat C."/>
            <person name="Poggeler S."/>
            <person name="Quandt C.A."/>
            <person name="Sperisen C."/>
            <person name="Tritt A."/>
            <person name="Tisserant E."/>
            <person name="Crous P.W."/>
            <person name="Henrissat B."/>
            <person name="Nehls U."/>
            <person name="Egli S."/>
            <person name="Spatafora J.W."/>
            <person name="Grigoriev I.V."/>
            <person name="Martin F.M."/>
        </authorList>
    </citation>
    <scope>NUCLEOTIDE SEQUENCE [LARGE SCALE GENOMIC DNA]</scope>
    <source>
        <strain evidence="3 4">CBS 207.34</strain>
    </source>
</reference>
<feature type="transmembrane region" description="Helical" evidence="2">
    <location>
        <begin position="184"/>
        <end position="204"/>
    </location>
</feature>
<keyword evidence="2" id="KW-1133">Transmembrane helix</keyword>
<keyword evidence="2" id="KW-0472">Membrane</keyword>
<feature type="transmembrane region" description="Helical" evidence="2">
    <location>
        <begin position="126"/>
        <end position="147"/>
    </location>
</feature>
<evidence type="ECO:0000256" key="2">
    <source>
        <dbReference type="SAM" id="Phobius"/>
    </source>
</evidence>
<accession>A0A8E2EQV6</accession>
<evidence type="ECO:0000313" key="3">
    <source>
        <dbReference type="EMBL" id="OCL03211.1"/>
    </source>
</evidence>
<keyword evidence="4" id="KW-1185">Reference proteome</keyword>
<name>A0A8E2EQV6_9PEZI</name>
<protein>
    <submittedName>
        <fullName evidence="3">MFS general substrate transporter</fullName>
    </submittedName>
</protein>
<feature type="transmembrane region" description="Helical" evidence="2">
    <location>
        <begin position="216"/>
        <end position="237"/>
    </location>
</feature>
<dbReference type="AlphaFoldDB" id="A0A8E2EQV6"/>
<feature type="transmembrane region" description="Helical" evidence="2">
    <location>
        <begin position="312"/>
        <end position="333"/>
    </location>
</feature>
<dbReference type="Gene3D" id="1.20.1250.20">
    <property type="entry name" value="MFS general substrate transporter like domains"/>
    <property type="match status" value="1"/>
</dbReference>
<proteinExistence type="predicted"/>
<dbReference type="SUPFAM" id="SSF103473">
    <property type="entry name" value="MFS general substrate transporter"/>
    <property type="match status" value="1"/>
</dbReference>
<sequence length="372" mass="39966">MGRNDHGNIIDSDAASSGSFNINAGKSRETPTQDISAHSNATNPTSIAAGFPDGRLKAWLQVLRAFCIYFSTCTFLLVFAGVLTGPFYDKGYIHTLNASGTFLVTLGVMTTSAATKFYQVFLSQGLCVGLGCGCLFISSIAVAPTYFFEKRPIYMGLASLRSDIGGIVYSVIFYRLQLYIGFGWTVRIIGSITFSTLLLATFLLRPRIPSADVRRIMQTLTFYLIPIMNAGSTVGRLSLSAMALRFGTINMFTFASMFSGIICLCWIAVHTIGGGFAFSFFYGFTSGAILSLVPLVLAIMTQDLKELGTHMGTCFGIASFGLLAGNPIAGALVNVRSSSFIRAQVFGGALLLGGAVFAMAAGFLQLREMRRK</sequence>
<dbReference type="InterPro" id="IPR036259">
    <property type="entry name" value="MFS_trans_sf"/>
</dbReference>
<feature type="transmembrane region" description="Helical" evidence="2">
    <location>
        <begin position="249"/>
        <end position="269"/>
    </location>
</feature>
<feature type="transmembrane region" description="Helical" evidence="2">
    <location>
        <begin position="153"/>
        <end position="172"/>
    </location>
</feature>
<keyword evidence="2" id="KW-0812">Transmembrane</keyword>
<dbReference type="Proteomes" id="UP000250140">
    <property type="component" value="Unassembled WGS sequence"/>
</dbReference>
<dbReference type="EMBL" id="KV750789">
    <property type="protein sequence ID" value="OCL03211.1"/>
    <property type="molecule type" value="Genomic_DNA"/>
</dbReference>
<feature type="transmembrane region" description="Helical" evidence="2">
    <location>
        <begin position="65"/>
        <end position="88"/>
    </location>
</feature>
<evidence type="ECO:0000256" key="1">
    <source>
        <dbReference type="SAM" id="MobiDB-lite"/>
    </source>
</evidence>
<dbReference type="PANTHER" id="PTHR11360:SF234">
    <property type="entry name" value="MFS-TYPE TRANSPORTER DBAD-RELATED"/>
    <property type="match status" value="1"/>
</dbReference>
<feature type="compositionally biased region" description="Polar residues" evidence="1">
    <location>
        <begin position="14"/>
        <end position="25"/>
    </location>
</feature>
<dbReference type="InterPro" id="IPR050327">
    <property type="entry name" value="Proton-linked_MCT"/>
</dbReference>
<dbReference type="OrthoDB" id="6509908at2759"/>
<gene>
    <name evidence="3" type="ORF">AOQ84DRAFT_400791</name>
</gene>
<evidence type="ECO:0000313" key="4">
    <source>
        <dbReference type="Proteomes" id="UP000250140"/>
    </source>
</evidence>
<feature type="transmembrane region" description="Helical" evidence="2">
    <location>
        <begin position="345"/>
        <end position="366"/>
    </location>
</feature>
<dbReference type="PANTHER" id="PTHR11360">
    <property type="entry name" value="MONOCARBOXYLATE TRANSPORTER"/>
    <property type="match status" value="1"/>
</dbReference>
<feature type="transmembrane region" description="Helical" evidence="2">
    <location>
        <begin position="275"/>
        <end position="300"/>
    </location>
</feature>
<feature type="transmembrane region" description="Helical" evidence="2">
    <location>
        <begin position="94"/>
        <end position="114"/>
    </location>
</feature>